<sequence>MNFKGTYISIYKTSVVIFLIISCLIFTCSNSVKADSLDIKEETDNKIIYLTFDDGPSIMTDKVLDTLKEYDVKATFFLIGNQIANQETVVKRIYNEGHGIGLHTFTHNYKSIYSCNKNFIEEMLKCQNEIYNVVGIKPNIIRFPWGSSKKLNKEFLNMLHKNNFKIYDWNAFMSDGVNYKTSPDKLYREATKTNVTKHPIILLMHCDYVHKNTCIALPRVIEYYKEKGYEFRAITEDMPEYTFPIKSK</sequence>
<feature type="domain" description="NodB homology" evidence="1">
    <location>
        <begin position="46"/>
        <end position="232"/>
    </location>
</feature>
<dbReference type="PANTHER" id="PTHR10587:SF125">
    <property type="entry name" value="POLYSACCHARIDE DEACETYLASE YHEN-RELATED"/>
    <property type="match status" value="1"/>
</dbReference>
<dbReference type="SUPFAM" id="SSF88713">
    <property type="entry name" value="Glycoside hydrolase/deacetylase"/>
    <property type="match status" value="1"/>
</dbReference>
<evidence type="ECO:0000259" key="1">
    <source>
        <dbReference type="PROSITE" id="PS51677"/>
    </source>
</evidence>
<dbReference type="PANTHER" id="PTHR10587">
    <property type="entry name" value="GLYCOSYL TRANSFERASE-RELATED"/>
    <property type="match status" value="1"/>
</dbReference>
<evidence type="ECO:0000313" key="3">
    <source>
        <dbReference type="Proteomes" id="UP001501047"/>
    </source>
</evidence>
<dbReference type="Proteomes" id="UP001501047">
    <property type="component" value="Unassembled WGS sequence"/>
</dbReference>
<dbReference type="PROSITE" id="PS51677">
    <property type="entry name" value="NODB"/>
    <property type="match status" value="1"/>
</dbReference>
<accession>A0ABP3VU97</accession>
<dbReference type="InterPro" id="IPR011330">
    <property type="entry name" value="Glyco_hydro/deAcase_b/a-brl"/>
</dbReference>
<evidence type="ECO:0000313" key="2">
    <source>
        <dbReference type="EMBL" id="GAA0765998.1"/>
    </source>
</evidence>
<keyword evidence="3" id="KW-1185">Reference proteome</keyword>
<dbReference type="RefSeq" id="WP_343823006.1">
    <property type="nucleotide sequence ID" value="NZ_BAAACI010000001.1"/>
</dbReference>
<dbReference type="InterPro" id="IPR002509">
    <property type="entry name" value="NODB_dom"/>
</dbReference>
<reference evidence="3" key="1">
    <citation type="journal article" date="2019" name="Int. J. Syst. Evol. Microbiol.">
        <title>The Global Catalogue of Microorganisms (GCM) 10K type strain sequencing project: providing services to taxonomists for standard genome sequencing and annotation.</title>
        <authorList>
            <consortium name="The Broad Institute Genomics Platform"/>
            <consortium name="The Broad Institute Genome Sequencing Center for Infectious Disease"/>
            <person name="Wu L."/>
            <person name="Ma J."/>
        </authorList>
    </citation>
    <scope>NUCLEOTIDE SEQUENCE [LARGE SCALE GENOMIC DNA]</scope>
    <source>
        <strain evidence="3">JCM 1417</strain>
    </source>
</reference>
<dbReference type="Pfam" id="PF01522">
    <property type="entry name" value="Polysacc_deac_1"/>
    <property type="match status" value="1"/>
</dbReference>
<dbReference type="Gene3D" id="3.20.20.370">
    <property type="entry name" value="Glycoside hydrolase/deacetylase"/>
    <property type="match status" value="1"/>
</dbReference>
<dbReference type="EMBL" id="BAAACI010000001">
    <property type="protein sequence ID" value="GAA0765998.1"/>
    <property type="molecule type" value="Genomic_DNA"/>
</dbReference>
<dbReference type="InterPro" id="IPR050248">
    <property type="entry name" value="Polysacc_deacetylase_ArnD"/>
</dbReference>
<protein>
    <submittedName>
        <fullName evidence="2">Polysaccharide deacetylase family protein</fullName>
    </submittedName>
</protein>
<gene>
    <name evidence="2" type="ORF">GCM10008908_03220</name>
</gene>
<organism evidence="2 3">
    <name type="scientific">Clostridium subterminale</name>
    <dbReference type="NCBI Taxonomy" id="1550"/>
    <lineage>
        <taxon>Bacteria</taxon>
        <taxon>Bacillati</taxon>
        <taxon>Bacillota</taxon>
        <taxon>Clostridia</taxon>
        <taxon>Eubacteriales</taxon>
        <taxon>Clostridiaceae</taxon>
        <taxon>Clostridium</taxon>
    </lineage>
</organism>
<name>A0ABP3VU97_CLOSU</name>
<proteinExistence type="predicted"/>
<comment type="caution">
    <text evidence="2">The sequence shown here is derived from an EMBL/GenBank/DDBJ whole genome shotgun (WGS) entry which is preliminary data.</text>
</comment>
<dbReference type="PROSITE" id="PS51257">
    <property type="entry name" value="PROKAR_LIPOPROTEIN"/>
    <property type="match status" value="1"/>
</dbReference>
<dbReference type="CDD" id="cd10944">
    <property type="entry name" value="CE4_SmPgdA_like"/>
    <property type="match status" value="1"/>
</dbReference>